<dbReference type="AlphaFoldDB" id="A0A9W4HAU8"/>
<keyword evidence="2" id="KW-1133">Transmembrane helix</keyword>
<feature type="compositionally biased region" description="Low complexity" evidence="1">
    <location>
        <begin position="129"/>
        <end position="140"/>
    </location>
</feature>
<feature type="region of interest" description="Disordered" evidence="1">
    <location>
        <begin position="1"/>
        <end position="27"/>
    </location>
</feature>
<feature type="region of interest" description="Disordered" evidence="1">
    <location>
        <begin position="199"/>
        <end position="255"/>
    </location>
</feature>
<keyword evidence="4" id="KW-1185">Reference proteome</keyword>
<feature type="transmembrane region" description="Helical" evidence="2">
    <location>
        <begin position="51"/>
        <end position="68"/>
    </location>
</feature>
<feature type="region of interest" description="Disordered" evidence="1">
    <location>
        <begin position="126"/>
        <end position="182"/>
    </location>
</feature>
<dbReference type="InterPro" id="IPR012578">
    <property type="entry name" value="Nucl_pore_cmplx"/>
</dbReference>
<feature type="compositionally biased region" description="Polar residues" evidence="1">
    <location>
        <begin position="225"/>
        <end position="241"/>
    </location>
</feature>
<feature type="compositionally biased region" description="Polar residues" evidence="1">
    <location>
        <begin position="199"/>
        <end position="209"/>
    </location>
</feature>
<protein>
    <recommendedName>
        <fullName evidence="5">Nuclear pore complex component</fullName>
    </recommendedName>
</protein>
<dbReference type="GO" id="GO:0005640">
    <property type="term" value="C:nuclear outer membrane"/>
    <property type="evidence" value="ECO:0007669"/>
    <property type="project" value="TreeGrafter"/>
</dbReference>
<gene>
    <name evidence="3" type="ORF">POLS_LOCUS486</name>
</gene>
<keyword evidence="2" id="KW-0812">Transmembrane</keyword>
<name>A0A9W4HAU8_PENOL</name>
<dbReference type="OrthoDB" id="429932at2759"/>
<sequence>MSLPSTPKATPPMAPSSEGPQTPGRWRHPQLDEIVKRQNASTFDEKNVKKLVWNGSALVMTWIFGTALKSYSRQIFDNDHVYHDVSLFLFQVFFLLNVGTALYPLFRAKDDLSDIPLTPTQRSLLGLDPAATQPATPGTTFVTPPRYRLSTSRKASPASRQGSPMSTSANASFSERRSSIGTPFSPVSSPLLYKAVSNGGNANRESAQRQSFGSQSFGSQSFSSTSPLGRSNSFGESTLSMGSLGPATPSPLAGKRAGLGVKNKWLYERSRRLSASGGAM</sequence>
<comment type="caution">
    <text evidence="3">The sequence shown here is derived from an EMBL/GenBank/DDBJ whole genome shotgun (WGS) entry which is preliminary data.</text>
</comment>
<evidence type="ECO:0000256" key="1">
    <source>
        <dbReference type="SAM" id="MobiDB-lite"/>
    </source>
</evidence>
<feature type="compositionally biased region" description="Polar residues" evidence="1">
    <location>
        <begin position="149"/>
        <end position="182"/>
    </location>
</feature>
<keyword evidence="2" id="KW-0472">Membrane</keyword>
<dbReference type="PANTHER" id="PTHR28003">
    <property type="entry name" value="NUCLEOPORIN POM34"/>
    <property type="match status" value="1"/>
</dbReference>
<dbReference type="PANTHER" id="PTHR28003:SF1">
    <property type="entry name" value="NUCLEOPORIN POM34"/>
    <property type="match status" value="1"/>
</dbReference>
<evidence type="ECO:0000256" key="2">
    <source>
        <dbReference type="SAM" id="Phobius"/>
    </source>
</evidence>
<accession>A0A9W4HAU8</accession>
<dbReference type="Pfam" id="PF08058">
    <property type="entry name" value="NPCC"/>
    <property type="match status" value="1"/>
</dbReference>
<evidence type="ECO:0000313" key="4">
    <source>
        <dbReference type="Proteomes" id="UP001153618"/>
    </source>
</evidence>
<reference evidence="3" key="1">
    <citation type="submission" date="2021-07" db="EMBL/GenBank/DDBJ databases">
        <authorList>
            <person name="Branca A.L. A."/>
        </authorList>
    </citation>
    <scope>NUCLEOTIDE SEQUENCE</scope>
</reference>
<dbReference type="EMBL" id="CAJVOS010000007">
    <property type="protein sequence ID" value="CAG7951907.1"/>
    <property type="molecule type" value="Genomic_DNA"/>
</dbReference>
<feature type="transmembrane region" description="Helical" evidence="2">
    <location>
        <begin position="88"/>
        <end position="106"/>
    </location>
</feature>
<dbReference type="GO" id="GO:0030474">
    <property type="term" value="P:spindle pole body duplication"/>
    <property type="evidence" value="ECO:0007669"/>
    <property type="project" value="TreeGrafter"/>
</dbReference>
<dbReference type="Proteomes" id="UP001153618">
    <property type="component" value="Unassembled WGS sequence"/>
</dbReference>
<evidence type="ECO:0008006" key="5">
    <source>
        <dbReference type="Google" id="ProtNLM"/>
    </source>
</evidence>
<dbReference type="GO" id="GO:0006606">
    <property type="term" value="P:protein import into nucleus"/>
    <property type="evidence" value="ECO:0007669"/>
    <property type="project" value="TreeGrafter"/>
</dbReference>
<feature type="compositionally biased region" description="Low complexity" evidence="1">
    <location>
        <begin position="210"/>
        <end position="224"/>
    </location>
</feature>
<evidence type="ECO:0000313" key="3">
    <source>
        <dbReference type="EMBL" id="CAG7951907.1"/>
    </source>
</evidence>
<dbReference type="GO" id="GO:0070762">
    <property type="term" value="C:nuclear pore transmembrane ring"/>
    <property type="evidence" value="ECO:0007669"/>
    <property type="project" value="TreeGrafter"/>
</dbReference>
<organism evidence="3 4">
    <name type="scientific">Penicillium olsonii</name>
    <dbReference type="NCBI Taxonomy" id="99116"/>
    <lineage>
        <taxon>Eukaryota</taxon>
        <taxon>Fungi</taxon>
        <taxon>Dikarya</taxon>
        <taxon>Ascomycota</taxon>
        <taxon>Pezizomycotina</taxon>
        <taxon>Eurotiomycetes</taxon>
        <taxon>Eurotiomycetidae</taxon>
        <taxon>Eurotiales</taxon>
        <taxon>Aspergillaceae</taxon>
        <taxon>Penicillium</taxon>
    </lineage>
</organism>
<proteinExistence type="predicted"/>